<sequence>MIARRHQVALALTAILAAAAACHNQERQEAAGPGRPAPPVVRDFTLVATGDVVPNGSVADRAAFDARGGGHDFRPMLSGVAGTVRRADVALCHMESVYAGPGAPAGRSGALSPPQIADGLAAAGYDSCSTASEHALDDGPAGVRRTLDAMDRAGLRHAGTARTEAEAHAVTLLQAGPARVAHLSYAFGTGGHPLPTGQPWAVNLLDAGRIVSDARAARLAGADVVVVSVHWGTAWQDAPDQLQTTLARRLTASRTNGRPDIDLILGSHAHVPQPYEKVNGTWVVYGLGDQIAGEMYDDRGVQDPRGNESTIARFTFTRPTRPGGRWEVRRAEFVPQMYDLDAGRVLDLNRAIAQGADLQGVRDRIGGVVLGRGAATDGLVMGD</sequence>
<protein>
    <recommendedName>
        <fullName evidence="3">Capsule synthesis protein CapA domain-containing protein</fullName>
    </recommendedName>
</protein>
<comment type="caution">
    <text evidence="4">The sequence shown here is derived from an EMBL/GenBank/DDBJ whole genome shotgun (WGS) entry which is preliminary data.</text>
</comment>
<dbReference type="InterPro" id="IPR019079">
    <property type="entry name" value="Capsule_synth_CapA"/>
</dbReference>
<dbReference type="InterPro" id="IPR052169">
    <property type="entry name" value="CW_Biosynth-Accessory"/>
</dbReference>
<dbReference type="InterPro" id="IPR029052">
    <property type="entry name" value="Metallo-depent_PP-like"/>
</dbReference>
<dbReference type="PANTHER" id="PTHR33393:SF13">
    <property type="entry name" value="PGA BIOSYNTHESIS PROTEIN CAPA"/>
    <property type="match status" value="1"/>
</dbReference>
<dbReference type="PROSITE" id="PS51257">
    <property type="entry name" value="PROKAR_LIPOPROTEIN"/>
    <property type="match status" value="1"/>
</dbReference>
<dbReference type="RefSeq" id="WP_061925092.1">
    <property type="nucleotide sequence ID" value="NZ_JBEYBH010000002.1"/>
</dbReference>
<proteinExistence type="inferred from homology"/>
<dbReference type="SUPFAM" id="SSF56300">
    <property type="entry name" value="Metallo-dependent phosphatases"/>
    <property type="match status" value="1"/>
</dbReference>
<keyword evidence="5" id="KW-1185">Reference proteome</keyword>
<dbReference type="STRING" id="285568.AQJ66_22250"/>
<name>A0A124I338_9ACTN</name>
<dbReference type="Proteomes" id="UP000053024">
    <property type="component" value="Unassembled WGS sequence"/>
</dbReference>
<dbReference type="Pfam" id="PF09587">
    <property type="entry name" value="PGA_cap"/>
    <property type="match status" value="1"/>
</dbReference>
<keyword evidence="2" id="KW-0732">Signal</keyword>
<dbReference type="EMBL" id="LMWX01000037">
    <property type="protein sequence ID" value="KUN82530.1"/>
    <property type="molecule type" value="Genomic_DNA"/>
</dbReference>
<evidence type="ECO:0000313" key="4">
    <source>
        <dbReference type="EMBL" id="KUN82530.1"/>
    </source>
</evidence>
<feature type="signal peptide" evidence="2">
    <location>
        <begin position="1"/>
        <end position="20"/>
    </location>
</feature>
<feature type="chain" id="PRO_5038806342" description="Capsule synthesis protein CapA domain-containing protein" evidence="2">
    <location>
        <begin position="21"/>
        <end position="383"/>
    </location>
</feature>
<dbReference type="OrthoDB" id="9810718at2"/>
<dbReference type="Gene3D" id="3.60.21.10">
    <property type="match status" value="1"/>
</dbReference>
<dbReference type="CDD" id="cd07381">
    <property type="entry name" value="MPP_CapA"/>
    <property type="match status" value="1"/>
</dbReference>
<evidence type="ECO:0000256" key="1">
    <source>
        <dbReference type="ARBA" id="ARBA00005662"/>
    </source>
</evidence>
<dbReference type="SMART" id="SM00854">
    <property type="entry name" value="PGA_cap"/>
    <property type="match status" value="1"/>
</dbReference>
<comment type="similarity">
    <text evidence="1">Belongs to the CapA family.</text>
</comment>
<evidence type="ECO:0000313" key="5">
    <source>
        <dbReference type="Proteomes" id="UP000053024"/>
    </source>
</evidence>
<accession>A0A124I338</accession>
<dbReference type="PANTHER" id="PTHR33393">
    <property type="entry name" value="POLYGLUTAMINE SYNTHESIS ACCESSORY PROTEIN RV0574C-RELATED"/>
    <property type="match status" value="1"/>
</dbReference>
<reference evidence="4 5" key="1">
    <citation type="submission" date="2015-10" db="EMBL/GenBank/DDBJ databases">
        <title>Draft genome sequence of Streptomyces bungoensis DSM 41781, type strain for the species Streptomyces bungoensis.</title>
        <authorList>
            <person name="Ruckert C."/>
            <person name="Winkler A."/>
            <person name="Kalinowski J."/>
            <person name="Kampfer P."/>
            <person name="Glaeser S."/>
        </authorList>
    </citation>
    <scope>NUCLEOTIDE SEQUENCE [LARGE SCALE GENOMIC DNA]</scope>
    <source>
        <strain evidence="4 5">DSM 41781</strain>
    </source>
</reference>
<evidence type="ECO:0000256" key="2">
    <source>
        <dbReference type="SAM" id="SignalP"/>
    </source>
</evidence>
<dbReference type="AlphaFoldDB" id="A0A124I338"/>
<organism evidence="4 5">
    <name type="scientific">Streptomyces bungoensis</name>
    <dbReference type="NCBI Taxonomy" id="285568"/>
    <lineage>
        <taxon>Bacteria</taxon>
        <taxon>Bacillati</taxon>
        <taxon>Actinomycetota</taxon>
        <taxon>Actinomycetes</taxon>
        <taxon>Kitasatosporales</taxon>
        <taxon>Streptomycetaceae</taxon>
        <taxon>Streptomyces</taxon>
    </lineage>
</organism>
<gene>
    <name evidence="4" type="ORF">AQJ66_22250</name>
</gene>
<feature type="domain" description="Capsule synthesis protein CapA" evidence="3">
    <location>
        <begin position="45"/>
        <end position="294"/>
    </location>
</feature>
<evidence type="ECO:0000259" key="3">
    <source>
        <dbReference type="SMART" id="SM00854"/>
    </source>
</evidence>